<protein>
    <recommendedName>
        <fullName evidence="4">Lipoprotein</fullName>
    </recommendedName>
</protein>
<keyword evidence="3" id="KW-1185">Reference proteome</keyword>
<feature type="chain" id="PRO_5017254167" description="Lipoprotein" evidence="1">
    <location>
        <begin position="20"/>
        <end position="307"/>
    </location>
</feature>
<sequence>MKALLNTGILLMWGLAAIACVDPEDKPSNVHDLRVLGVSTEQPELIASTCEQTPEAFDELAEEVTYRALLVDPAGEGRPIQYTLWACADQADSTCATEADRVLLAEGTTTAGELTFPIRPGAARVAGDKLLLERVLEEDAYKGLGGIRMPLVLRVTAGDEEVYAQKLMVFWCPVVEGMTANVQPVIPGLRVDDVPWPEEVPLELSGPGPFVVTSEDVSDREESYVVPGLRLDAVHLKEAWEIAWYTTLGKFNLSETGGADFGGQQGRHRVEWEPAEGAAAQDVTFYAVVRDGRGGSSWVMRQARWSP</sequence>
<gene>
    <name evidence="2" type="ORF">D7X96_05140</name>
</gene>
<evidence type="ECO:0000313" key="2">
    <source>
        <dbReference type="EMBL" id="RKH72467.1"/>
    </source>
</evidence>
<feature type="signal peptide" evidence="1">
    <location>
        <begin position="1"/>
        <end position="19"/>
    </location>
</feature>
<evidence type="ECO:0008006" key="4">
    <source>
        <dbReference type="Google" id="ProtNLM"/>
    </source>
</evidence>
<organism evidence="2 3">
    <name type="scientific">Corallococcus interemptor</name>
    <dbReference type="NCBI Taxonomy" id="2316720"/>
    <lineage>
        <taxon>Bacteria</taxon>
        <taxon>Pseudomonadati</taxon>
        <taxon>Myxococcota</taxon>
        <taxon>Myxococcia</taxon>
        <taxon>Myxococcales</taxon>
        <taxon>Cystobacterineae</taxon>
        <taxon>Myxococcaceae</taxon>
        <taxon>Corallococcus</taxon>
    </lineage>
</organism>
<evidence type="ECO:0000256" key="1">
    <source>
        <dbReference type="SAM" id="SignalP"/>
    </source>
</evidence>
<name>A0A3A8QV51_9BACT</name>
<evidence type="ECO:0000313" key="3">
    <source>
        <dbReference type="Proteomes" id="UP000282656"/>
    </source>
</evidence>
<dbReference type="AlphaFoldDB" id="A0A3A8QV51"/>
<dbReference type="PROSITE" id="PS51257">
    <property type="entry name" value="PROKAR_LIPOPROTEIN"/>
    <property type="match status" value="1"/>
</dbReference>
<dbReference type="Proteomes" id="UP000282656">
    <property type="component" value="Unassembled WGS sequence"/>
</dbReference>
<dbReference type="EMBL" id="RAWM01000008">
    <property type="protein sequence ID" value="RKH72467.1"/>
    <property type="molecule type" value="Genomic_DNA"/>
</dbReference>
<dbReference type="OrthoDB" id="5501541at2"/>
<proteinExistence type="predicted"/>
<reference evidence="3" key="1">
    <citation type="submission" date="2018-09" db="EMBL/GenBank/DDBJ databases">
        <authorList>
            <person name="Livingstone P.G."/>
            <person name="Whitworth D.E."/>
        </authorList>
    </citation>
    <scope>NUCLEOTIDE SEQUENCE [LARGE SCALE GENOMIC DNA]</scope>
    <source>
        <strain evidence="3">AB047A</strain>
    </source>
</reference>
<accession>A0A3A8QV51</accession>
<comment type="caution">
    <text evidence="2">The sequence shown here is derived from an EMBL/GenBank/DDBJ whole genome shotgun (WGS) entry which is preliminary data.</text>
</comment>
<dbReference type="RefSeq" id="WP_121769132.1">
    <property type="nucleotide sequence ID" value="NZ_RAWM01000008.1"/>
</dbReference>
<keyword evidence="1" id="KW-0732">Signal</keyword>